<accession>A0ABS3FQM8</accession>
<dbReference type="EMBL" id="JAFLQW010000274">
    <property type="protein sequence ID" value="MBO0349426.1"/>
    <property type="molecule type" value="Genomic_DNA"/>
</dbReference>
<sequence>MVICLSINFSDGPLPLARSGLGWGFRAVAKPRHALTGGDRACMEARPTSFYAQVRSHLRVDTPPTSFFVTCDRTSL</sequence>
<name>A0ABS3FQM8_9CYAN</name>
<evidence type="ECO:0000313" key="2">
    <source>
        <dbReference type="Proteomes" id="UP000664844"/>
    </source>
</evidence>
<proteinExistence type="predicted"/>
<comment type="caution">
    <text evidence="1">The sequence shown here is derived from an EMBL/GenBank/DDBJ whole genome shotgun (WGS) entry which is preliminary data.</text>
</comment>
<reference evidence="1 2" key="1">
    <citation type="submission" date="2021-03" db="EMBL/GenBank/DDBJ databases">
        <title>Metabolic Capacity of the Antarctic Cyanobacterium Phormidium pseudopriestleyi that Sustains Oxygenic Photosynthesis in the Presence of Hydrogen Sulfide.</title>
        <authorList>
            <person name="Lumian J.E."/>
            <person name="Jungblut A.D."/>
            <person name="Dillon M.L."/>
            <person name="Hawes I."/>
            <person name="Doran P.T."/>
            <person name="Mackey T.J."/>
            <person name="Dick G.J."/>
            <person name="Grettenberger C.L."/>
            <person name="Sumner D.Y."/>
        </authorList>
    </citation>
    <scope>NUCLEOTIDE SEQUENCE [LARGE SCALE GENOMIC DNA]</scope>
    <source>
        <strain evidence="1 2">FRX01</strain>
    </source>
</reference>
<protein>
    <submittedName>
        <fullName evidence="1">Uncharacterized protein</fullName>
    </submittedName>
</protein>
<gene>
    <name evidence="1" type="ORF">J0895_09965</name>
</gene>
<dbReference type="RefSeq" id="WP_207087950.1">
    <property type="nucleotide sequence ID" value="NZ_JAFLQW010000274.1"/>
</dbReference>
<evidence type="ECO:0000313" key="1">
    <source>
        <dbReference type="EMBL" id="MBO0349426.1"/>
    </source>
</evidence>
<keyword evidence="2" id="KW-1185">Reference proteome</keyword>
<organism evidence="1 2">
    <name type="scientific">Phormidium pseudopriestleyi FRX01</name>
    <dbReference type="NCBI Taxonomy" id="1759528"/>
    <lineage>
        <taxon>Bacteria</taxon>
        <taxon>Bacillati</taxon>
        <taxon>Cyanobacteriota</taxon>
        <taxon>Cyanophyceae</taxon>
        <taxon>Oscillatoriophycideae</taxon>
        <taxon>Oscillatoriales</taxon>
        <taxon>Oscillatoriaceae</taxon>
        <taxon>Phormidium</taxon>
    </lineage>
</organism>
<dbReference type="Proteomes" id="UP000664844">
    <property type="component" value="Unassembled WGS sequence"/>
</dbReference>